<name>A0ABW6K9M8_9BACI</name>
<dbReference type="Proteomes" id="UP001601059">
    <property type="component" value="Unassembled WGS sequence"/>
</dbReference>
<feature type="transmembrane region" description="Helical" evidence="6">
    <location>
        <begin position="118"/>
        <end position="136"/>
    </location>
</feature>
<keyword evidence="5 6" id="KW-0472">Membrane</keyword>
<evidence type="ECO:0000256" key="5">
    <source>
        <dbReference type="ARBA" id="ARBA00023136"/>
    </source>
</evidence>
<evidence type="ECO:0000313" key="8">
    <source>
        <dbReference type="EMBL" id="MFE8699518.1"/>
    </source>
</evidence>
<evidence type="ECO:0000313" key="9">
    <source>
        <dbReference type="Proteomes" id="UP001601059"/>
    </source>
</evidence>
<evidence type="ECO:0000256" key="3">
    <source>
        <dbReference type="ARBA" id="ARBA00022692"/>
    </source>
</evidence>
<organism evidence="8 9">
    <name type="scientific">Cytobacillus spartinae</name>
    <dbReference type="NCBI Taxonomy" id="3299023"/>
    <lineage>
        <taxon>Bacteria</taxon>
        <taxon>Bacillati</taxon>
        <taxon>Bacillota</taxon>
        <taxon>Bacilli</taxon>
        <taxon>Bacillales</taxon>
        <taxon>Bacillaceae</taxon>
        <taxon>Cytobacillus</taxon>
    </lineage>
</organism>
<evidence type="ECO:0000256" key="2">
    <source>
        <dbReference type="ARBA" id="ARBA00022448"/>
    </source>
</evidence>
<keyword evidence="2 6" id="KW-0813">Transport</keyword>
<dbReference type="PROSITE" id="PS50928">
    <property type="entry name" value="ABC_TM1"/>
    <property type="match status" value="1"/>
</dbReference>
<feature type="transmembrane region" description="Helical" evidence="6">
    <location>
        <begin position="212"/>
        <end position="232"/>
    </location>
</feature>
<sequence>MFHKYRKTTILTIMLLLFLGLSFVYPFIGPEDYGKVYYELDEKANVISKAPYPPSFKNLLGTDLEGRDMLLLLVDGAKFTIITALLIAVLRVILGGIVGILLSMWIPKSLTYFKDFFLTFRYIPTLILAIALMMPVTGRFTGLPYNEILPYQIAVLVIVAFPSAVIFMSDVIEELKTRQFIEVSYLMGASRLHILIKHLLPYVKTYSLLHLVQQFFSTLVLLMHLGIFGLFLGGRTKSGGIGTDPDAPPPPESLSNEWAGLIGQSFNNLLQAPWMVISPMLAFFVLLFITNVIKKEIEESLSSTTVKKKKREKSRTNDINSDLQQTSSFVFIEK</sequence>
<protein>
    <submittedName>
        <fullName evidence="8">ABC transporter permease</fullName>
    </submittedName>
</protein>
<accession>A0ABW6K9M8</accession>
<evidence type="ECO:0000256" key="6">
    <source>
        <dbReference type="RuleBase" id="RU363032"/>
    </source>
</evidence>
<dbReference type="EMBL" id="JBIACK010000001">
    <property type="protein sequence ID" value="MFE8699518.1"/>
    <property type="molecule type" value="Genomic_DNA"/>
</dbReference>
<dbReference type="SUPFAM" id="SSF161098">
    <property type="entry name" value="MetI-like"/>
    <property type="match status" value="1"/>
</dbReference>
<keyword evidence="3 6" id="KW-0812">Transmembrane</keyword>
<keyword evidence="9" id="KW-1185">Reference proteome</keyword>
<reference evidence="8 9" key="1">
    <citation type="submission" date="2024-08" db="EMBL/GenBank/DDBJ databases">
        <title>Two novel Cytobacillus novel species.</title>
        <authorList>
            <person name="Liu G."/>
        </authorList>
    </citation>
    <scope>NUCLEOTIDE SEQUENCE [LARGE SCALE GENOMIC DNA]</scope>
    <source>
        <strain evidence="8 9">FJAT-54145</strain>
    </source>
</reference>
<comment type="similarity">
    <text evidence="6">Belongs to the binding-protein-dependent transport system permease family.</text>
</comment>
<keyword evidence="4 6" id="KW-1133">Transmembrane helix</keyword>
<evidence type="ECO:0000256" key="1">
    <source>
        <dbReference type="ARBA" id="ARBA00004141"/>
    </source>
</evidence>
<feature type="transmembrane region" description="Helical" evidence="6">
    <location>
        <begin position="274"/>
        <end position="293"/>
    </location>
</feature>
<gene>
    <name evidence="8" type="ORF">ACFYKX_02650</name>
</gene>
<dbReference type="Pfam" id="PF00528">
    <property type="entry name" value="BPD_transp_1"/>
    <property type="match status" value="1"/>
</dbReference>
<dbReference type="PANTHER" id="PTHR43839">
    <property type="entry name" value="OPPC IN A BINDING PROTEIN-DEPENDENT TRANSPORT SYSTEM"/>
    <property type="match status" value="1"/>
</dbReference>
<comment type="subcellular location">
    <subcellularLocation>
        <location evidence="6">Cell membrane</location>
        <topology evidence="6">Multi-pass membrane protein</topology>
    </subcellularLocation>
    <subcellularLocation>
        <location evidence="1">Membrane</location>
        <topology evidence="1">Multi-pass membrane protein</topology>
    </subcellularLocation>
</comment>
<evidence type="ECO:0000256" key="4">
    <source>
        <dbReference type="ARBA" id="ARBA00022989"/>
    </source>
</evidence>
<comment type="caution">
    <text evidence="8">The sequence shown here is derived from an EMBL/GenBank/DDBJ whole genome shotgun (WGS) entry which is preliminary data.</text>
</comment>
<dbReference type="PANTHER" id="PTHR43839:SF3">
    <property type="entry name" value="OLIGOPEPTIDE ABC TRANSPORTER, PERMEASE PROTEIN"/>
    <property type="match status" value="1"/>
</dbReference>
<evidence type="ECO:0000259" key="7">
    <source>
        <dbReference type="PROSITE" id="PS50928"/>
    </source>
</evidence>
<feature type="transmembrane region" description="Helical" evidence="6">
    <location>
        <begin position="148"/>
        <end position="168"/>
    </location>
</feature>
<dbReference type="CDD" id="cd06261">
    <property type="entry name" value="TM_PBP2"/>
    <property type="match status" value="1"/>
</dbReference>
<dbReference type="InterPro" id="IPR035906">
    <property type="entry name" value="MetI-like_sf"/>
</dbReference>
<feature type="transmembrane region" description="Helical" evidence="6">
    <location>
        <begin position="79"/>
        <end position="106"/>
    </location>
</feature>
<feature type="domain" description="ABC transmembrane type-1" evidence="7">
    <location>
        <begin position="81"/>
        <end position="294"/>
    </location>
</feature>
<dbReference type="InterPro" id="IPR000515">
    <property type="entry name" value="MetI-like"/>
</dbReference>
<proteinExistence type="inferred from homology"/>
<dbReference type="Gene3D" id="1.10.3720.10">
    <property type="entry name" value="MetI-like"/>
    <property type="match status" value="1"/>
</dbReference>
<dbReference type="RefSeq" id="WP_389357783.1">
    <property type="nucleotide sequence ID" value="NZ_JBIACK010000001.1"/>
</dbReference>